<feature type="compositionally biased region" description="Low complexity" evidence="1">
    <location>
        <begin position="90"/>
        <end position="116"/>
    </location>
</feature>
<sequence length="244" mass="24709">MHPPPPLGPITPAALAALPELALLRRSPAACRWLAPLSPLTPATAAAAAAVGELLRPLHPDALRNAVALDSEQRTVVGRGGGAGVDDPASRSSSSSTNGGCHSSSRCSSSSTSSSSWDVGATTDGMEGTLGPRTVLLSSLYVPLATDGGVVFGVAANEVLLNRVPEMGGAGLGDAFFLASTCRWAWDATTGELLVVNPRADGRAVMYSHSGGPAGAVWTVSVFERPPAGGAPPARRRSPAASRR</sequence>
<evidence type="ECO:0000313" key="2">
    <source>
        <dbReference type="EMBL" id="OSX71816.1"/>
    </source>
</evidence>
<dbReference type="AlphaFoldDB" id="A0A1X6NTJ0"/>
<accession>A0A1X6NTJ0</accession>
<protein>
    <submittedName>
        <fullName evidence="2">Uncharacterized protein</fullName>
    </submittedName>
</protein>
<dbReference type="Proteomes" id="UP000218209">
    <property type="component" value="Unassembled WGS sequence"/>
</dbReference>
<organism evidence="2 3">
    <name type="scientific">Porphyra umbilicalis</name>
    <name type="common">Purple laver</name>
    <name type="synonym">Red alga</name>
    <dbReference type="NCBI Taxonomy" id="2786"/>
    <lineage>
        <taxon>Eukaryota</taxon>
        <taxon>Rhodophyta</taxon>
        <taxon>Bangiophyceae</taxon>
        <taxon>Bangiales</taxon>
        <taxon>Bangiaceae</taxon>
        <taxon>Porphyra</taxon>
    </lineage>
</organism>
<reference evidence="2 3" key="1">
    <citation type="submission" date="2017-03" db="EMBL/GenBank/DDBJ databases">
        <title>WGS assembly of Porphyra umbilicalis.</title>
        <authorList>
            <person name="Brawley S.H."/>
            <person name="Blouin N.A."/>
            <person name="Ficko-Blean E."/>
            <person name="Wheeler G.L."/>
            <person name="Lohr M."/>
            <person name="Goodson H.V."/>
            <person name="Jenkins J.W."/>
            <person name="Blaby-Haas C.E."/>
            <person name="Helliwell K.E."/>
            <person name="Chan C."/>
            <person name="Marriage T."/>
            <person name="Bhattacharya D."/>
            <person name="Klein A.S."/>
            <person name="Badis Y."/>
            <person name="Brodie J."/>
            <person name="Cao Y."/>
            <person name="Collen J."/>
            <person name="Dittami S.M."/>
            <person name="Gachon C.M."/>
            <person name="Green B.R."/>
            <person name="Karpowicz S."/>
            <person name="Kim J.W."/>
            <person name="Kudahl U."/>
            <person name="Lin S."/>
            <person name="Michel G."/>
            <person name="Mittag M."/>
            <person name="Olson B.J."/>
            <person name="Pangilinan J."/>
            <person name="Peng Y."/>
            <person name="Qiu H."/>
            <person name="Shu S."/>
            <person name="Singer J.T."/>
            <person name="Smith A.G."/>
            <person name="Sprecher B.N."/>
            <person name="Wagner V."/>
            <person name="Wang W."/>
            <person name="Wang Z.-Y."/>
            <person name="Yan J."/>
            <person name="Yarish C."/>
            <person name="Zoeuner-Riek S."/>
            <person name="Zhuang Y."/>
            <person name="Zou Y."/>
            <person name="Lindquist E.A."/>
            <person name="Grimwood J."/>
            <person name="Barry K."/>
            <person name="Rokhsar D.S."/>
            <person name="Schmutz J."/>
            <person name="Stiller J.W."/>
            <person name="Grossman A.R."/>
            <person name="Prochnik S.E."/>
        </authorList>
    </citation>
    <scope>NUCLEOTIDE SEQUENCE [LARGE SCALE GENOMIC DNA]</scope>
    <source>
        <strain evidence="2">4086291</strain>
    </source>
</reference>
<proteinExistence type="predicted"/>
<gene>
    <name evidence="2" type="ORF">BU14_0500s0015</name>
</gene>
<dbReference type="EMBL" id="KV919107">
    <property type="protein sequence ID" value="OSX71816.1"/>
    <property type="molecule type" value="Genomic_DNA"/>
</dbReference>
<keyword evidence="3" id="KW-1185">Reference proteome</keyword>
<feature type="region of interest" description="Disordered" evidence="1">
    <location>
        <begin position="74"/>
        <end position="120"/>
    </location>
</feature>
<evidence type="ECO:0000256" key="1">
    <source>
        <dbReference type="SAM" id="MobiDB-lite"/>
    </source>
</evidence>
<evidence type="ECO:0000313" key="3">
    <source>
        <dbReference type="Proteomes" id="UP000218209"/>
    </source>
</evidence>
<name>A0A1X6NTJ0_PORUM</name>